<evidence type="ECO:0000313" key="3">
    <source>
        <dbReference type="Proteomes" id="UP000006727"/>
    </source>
</evidence>
<reference evidence="2" key="3">
    <citation type="submission" date="2020-12" db="UniProtKB">
        <authorList>
            <consortium name="EnsemblPlants"/>
        </authorList>
    </citation>
    <scope>IDENTIFICATION</scope>
</reference>
<dbReference type="InterPro" id="IPR050496">
    <property type="entry name" value="SNF2_RAD54_helicase_repair"/>
</dbReference>
<sequence>MNKANSLMGIACLMTTNVMTTILSPGLTKTGLRTRRLITRGTIEEKVYHRQIYKHFLINKILCDLQQCHFFKARDMRDLHSARRECCNKNFYSLCRSLW</sequence>
<protein>
    <submittedName>
        <fullName evidence="1 2">Uncharacterized protein</fullName>
    </submittedName>
</protein>
<keyword evidence="3" id="KW-1185">Reference proteome</keyword>
<dbReference type="PaxDb" id="3218-PP1S162_80V6.1"/>
<proteinExistence type="predicted"/>
<reference evidence="1 3" key="1">
    <citation type="journal article" date="2008" name="Science">
        <title>The Physcomitrella genome reveals evolutionary insights into the conquest of land by plants.</title>
        <authorList>
            <person name="Rensing S."/>
            <person name="Lang D."/>
            <person name="Zimmer A."/>
            <person name="Terry A."/>
            <person name="Salamov A."/>
            <person name="Shapiro H."/>
            <person name="Nishiyama T."/>
            <person name="Perroud P.-F."/>
            <person name="Lindquist E."/>
            <person name="Kamisugi Y."/>
            <person name="Tanahashi T."/>
            <person name="Sakakibara K."/>
            <person name="Fujita T."/>
            <person name="Oishi K."/>
            <person name="Shin-I T."/>
            <person name="Kuroki Y."/>
            <person name="Toyoda A."/>
            <person name="Suzuki Y."/>
            <person name="Hashimoto A."/>
            <person name="Yamaguchi K."/>
            <person name="Sugano A."/>
            <person name="Kohara Y."/>
            <person name="Fujiyama A."/>
            <person name="Anterola A."/>
            <person name="Aoki S."/>
            <person name="Ashton N."/>
            <person name="Barbazuk W.B."/>
            <person name="Barker E."/>
            <person name="Bennetzen J."/>
            <person name="Bezanilla M."/>
            <person name="Blankenship R."/>
            <person name="Cho S.H."/>
            <person name="Dutcher S."/>
            <person name="Estelle M."/>
            <person name="Fawcett J.A."/>
            <person name="Gundlach H."/>
            <person name="Hanada K."/>
            <person name="Heyl A."/>
            <person name="Hicks K.A."/>
            <person name="Hugh J."/>
            <person name="Lohr M."/>
            <person name="Mayer K."/>
            <person name="Melkozernov A."/>
            <person name="Murata T."/>
            <person name="Nelson D."/>
            <person name="Pils B."/>
            <person name="Prigge M."/>
            <person name="Reiss B."/>
            <person name="Renner T."/>
            <person name="Rombauts S."/>
            <person name="Rushton P."/>
            <person name="Sanderfoot A."/>
            <person name="Schween G."/>
            <person name="Shiu S.-H."/>
            <person name="Stueber K."/>
            <person name="Theodoulou F.L."/>
            <person name="Tu H."/>
            <person name="Van de Peer Y."/>
            <person name="Verrier P.J."/>
            <person name="Waters E."/>
            <person name="Wood A."/>
            <person name="Yang L."/>
            <person name="Cove D."/>
            <person name="Cuming A."/>
            <person name="Hasebe M."/>
            <person name="Lucas S."/>
            <person name="Mishler D.B."/>
            <person name="Reski R."/>
            <person name="Grigoriev I."/>
            <person name="Quatrano R.S."/>
            <person name="Boore J.L."/>
        </authorList>
    </citation>
    <scope>NUCLEOTIDE SEQUENCE [LARGE SCALE GENOMIC DNA]</scope>
    <source>
        <strain evidence="2 3">cv. Gransden 2004</strain>
    </source>
</reference>
<dbReference type="AlphaFoldDB" id="A0A2K1ILX8"/>
<name>A0A2K1ILX8_PHYPA</name>
<dbReference type="STRING" id="3218.A0A2K1ILX8"/>
<reference evidence="1 3" key="2">
    <citation type="journal article" date="2018" name="Plant J.">
        <title>The Physcomitrella patens chromosome-scale assembly reveals moss genome structure and evolution.</title>
        <authorList>
            <person name="Lang D."/>
            <person name="Ullrich K.K."/>
            <person name="Murat F."/>
            <person name="Fuchs J."/>
            <person name="Jenkins J."/>
            <person name="Haas F.B."/>
            <person name="Piednoel M."/>
            <person name="Gundlach H."/>
            <person name="Van Bel M."/>
            <person name="Meyberg R."/>
            <person name="Vives C."/>
            <person name="Morata J."/>
            <person name="Symeonidi A."/>
            <person name="Hiss M."/>
            <person name="Muchero W."/>
            <person name="Kamisugi Y."/>
            <person name="Saleh O."/>
            <person name="Blanc G."/>
            <person name="Decker E.L."/>
            <person name="van Gessel N."/>
            <person name="Grimwood J."/>
            <person name="Hayes R.D."/>
            <person name="Graham S.W."/>
            <person name="Gunter L.E."/>
            <person name="McDaniel S.F."/>
            <person name="Hoernstein S.N.W."/>
            <person name="Larsson A."/>
            <person name="Li F.W."/>
            <person name="Perroud P.F."/>
            <person name="Phillips J."/>
            <person name="Ranjan P."/>
            <person name="Rokshar D.S."/>
            <person name="Rothfels C.J."/>
            <person name="Schneider L."/>
            <person name="Shu S."/>
            <person name="Stevenson D.W."/>
            <person name="Thummler F."/>
            <person name="Tillich M."/>
            <person name="Villarreal Aguilar J.C."/>
            <person name="Widiez T."/>
            <person name="Wong G.K."/>
            <person name="Wymore A."/>
            <person name="Zhang Y."/>
            <person name="Zimmer A.D."/>
            <person name="Quatrano R.S."/>
            <person name="Mayer K.F.X."/>
            <person name="Goodstein D."/>
            <person name="Casacuberta J.M."/>
            <person name="Vandepoele K."/>
            <person name="Reski R."/>
            <person name="Cuming A.C."/>
            <person name="Tuskan G.A."/>
            <person name="Maumus F."/>
            <person name="Salse J."/>
            <person name="Schmutz J."/>
            <person name="Rensing S.A."/>
        </authorList>
    </citation>
    <scope>NUCLEOTIDE SEQUENCE [LARGE SCALE GENOMIC DNA]</scope>
    <source>
        <strain evidence="2 3">cv. Gransden 2004</strain>
    </source>
</reference>
<dbReference type="Gene3D" id="3.40.50.300">
    <property type="entry name" value="P-loop containing nucleotide triphosphate hydrolases"/>
    <property type="match status" value="1"/>
</dbReference>
<dbReference type="PANTHER" id="PTHR45629:SF7">
    <property type="entry name" value="DNA EXCISION REPAIR PROTEIN ERCC-6-RELATED"/>
    <property type="match status" value="1"/>
</dbReference>
<organism evidence="1">
    <name type="scientific">Physcomitrium patens</name>
    <name type="common">Spreading-leaved earth moss</name>
    <name type="synonym">Physcomitrella patens</name>
    <dbReference type="NCBI Taxonomy" id="3218"/>
    <lineage>
        <taxon>Eukaryota</taxon>
        <taxon>Viridiplantae</taxon>
        <taxon>Streptophyta</taxon>
        <taxon>Embryophyta</taxon>
        <taxon>Bryophyta</taxon>
        <taxon>Bryophytina</taxon>
        <taxon>Bryopsida</taxon>
        <taxon>Funariidae</taxon>
        <taxon>Funariales</taxon>
        <taxon>Funariaceae</taxon>
        <taxon>Physcomitrium</taxon>
    </lineage>
</organism>
<dbReference type="PANTHER" id="PTHR45629">
    <property type="entry name" value="SNF2/RAD54 FAMILY MEMBER"/>
    <property type="match status" value="1"/>
</dbReference>
<dbReference type="EMBL" id="ABEU02000022">
    <property type="protein sequence ID" value="PNR30273.1"/>
    <property type="molecule type" value="Genomic_DNA"/>
</dbReference>
<evidence type="ECO:0000313" key="2">
    <source>
        <dbReference type="EnsemblPlants" id="Pp3c22_1890V3.1"/>
    </source>
</evidence>
<evidence type="ECO:0000313" key="1">
    <source>
        <dbReference type="EMBL" id="PNR30273.1"/>
    </source>
</evidence>
<dbReference type="EnsemblPlants" id="Pp3c22_1890V3.1">
    <property type="protein sequence ID" value="Pp3c22_1890V3.1"/>
    <property type="gene ID" value="Pp3c22_1890"/>
</dbReference>
<accession>A0A2K1ILX8</accession>
<dbReference type="InParanoid" id="A0A2K1ILX8"/>
<dbReference type="InterPro" id="IPR027417">
    <property type="entry name" value="P-loop_NTPase"/>
</dbReference>
<gene>
    <name evidence="1" type="ORF">PHYPA_026589</name>
</gene>
<dbReference type="Proteomes" id="UP000006727">
    <property type="component" value="Chromosome 22"/>
</dbReference>
<dbReference type="Gramene" id="Pp3c22_1890V3.1">
    <property type="protein sequence ID" value="Pp3c22_1890V3.1"/>
    <property type="gene ID" value="Pp3c22_1890"/>
</dbReference>